<name>A0A2T3WD65_9DEIO</name>
<evidence type="ECO:0000313" key="3">
    <source>
        <dbReference type="Proteomes" id="UP000240317"/>
    </source>
</evidence>
<evidence type="ECO:0000313" key="2">
    <source>
        <dbReference type="EMBL" id="PTA69838.1"/>
    </source>
</evidence>
<dbReference type="EMBL" id="PYSV01000001">
    <property type="protein sequence ID" value="PTA69838.1"/>
    <property type="molecule type" value="Genomic_DNA"/>
</dbReference>
<dbReference type="Gene3D" id="3.30.1230.10">
    <property type="entry name" value="YlxR-like"/>
    <property type="match status" value="1"/>
</dbReference>
<sequence>MTGPHATPTRHVPERTCVACRRKRPQGDFLRLTRVAGVWTLSQGHRQGRGAYLCADTPACWQDKRLRRTFGAQAAAVAALLEGPPGVTDS</sequence>
<dbReference type="InterPro" id="IPR037465">
    <property type="entry name" value="YlxR"/>
</dbReference>
<dbReference type="Proteomes" id="UP000240317">
    <property type="component" value="Unassembled WGS sequence"/>
</dbReference>
<feature type="domain" description="YlxR" evidence="1">
    <location>
        <begin position="15"/>
        <end position="73"/>
    </location>
</feature>
<dbReference type="PANTHER" id="PTHR34215:SF1">
    <property type="entry name" value="YLXR DOMAIN-CONTAINING PROTEIN"/>
    <property type="match status" value="1"/>
</dbReference>
<dbReference type="SUPFAM" id="SSF64376">
    <property type="entry name" value="YlxR-like"/>
    <property type="match status" value="1"/>
</dbReference>
<dbReference type="InterPro" id="IPR035931">
    <property type="entry name" value="YlxR-like_sf"/>
</dbReference>
<proteinExistence type="predicted"/>
<dbReference type="OrthoDB" id="9813251at2"/>
<dbReference type="Pfam" id="PF04296">
    <property type="entry name" value="YlxR"/>
    <property type="match status" value="1"/>
</dbReference>
<accession>A0A2T3WD65</accession>
<reference evidence="2 3" key="1">
    <citation type="submission" date="2018-03" db="EMBL/GenBank/DDBJ databases">
        <title>Draft genome of Deinococcus sp. OD32.</title>
        <authorList>
            <person name="Wang X.-P."/>
            <person name="Du Z.-J."/>
        </authorList>
    </citation>
    <scope>NUCLEOTIDE SEQUENCE [LARGE SCALE GENOMIC DNA]</scope>
    <source>
        <strain evidence="2 3">OD32</strain>
    </source>
</reference>
<keyword evidence="3" id="KW-1185">Reference proteome</keyword>
<dbReference type="InterPro" id="IPR007393">
    <property type="entry name" value="YlxR_dom"/>
</dbReference>
<dbReference type="RefSeq" id="WP_107136430.1">
    <property type="nucleotide sequence ID" value="NZ_PYSV01000001.1"/>
</dbReference>
<dbReference type="AlphaFoldDB" id="A0A2T3WD65"/>
<gene>
    <name evidence="2" type="ORF">C8263_02195</name>
</gene>
<dbReference type="PANTHER" id="PTHR34215">
    <property type="entry name" value="BLL0784 PROTEIN"/>
    <property type="match status" value="1"/>
</dbReference>
<evidence type="ECO:0000259" key="1">
    <source>
        <dbReference type="Pfam" id="PF04296"/>
    </source>
</evidence>
<protein>
    <submittedName>
        <fullName evidence="2">DUF448 domain-containing protein</fullName>
    </submittedName>
</protein>
<comment type="caution">
    <text evidence="2">The sequence shown here is derived from an EMBL/GenBank/DDBJ whole genome shotgun (WGS) entry which is preliminary data.</text>
</comment>
<organism evidence="2 3">
    <name type="scientific">Deinococcus arcticus</name>
    <dbReference type="NCBI Taxonomy" id="2136176"/>
    <lineage>
        <taxon>Bacteria</taxon>
        <taxon>Thermotogati</taxon>
        <taxon>Deinococcota</taxon>
        <taxon>Deinococci</taxon>
        <taxon>Deinococcales</taxon>
        <taxon>Deinococcaceae</taxon>
        <taxon>Deinococcus</taxon>
    </lineage>
</organism>